<protein>
    <recommendedName>
        <fullName evidence="1">FAS1 domain-containing protein</fullName>
    </recommendedName>
</protein>
<dbReference type="PROSITE" id="PS51257">
    <property type="entry name" value="PROKAR_LIPOPROTEIN"/>
    <property type="match status" value="1"/>
</dbReference>
<dbReference type="SUPFAM" id="SSF82153">
    <property type="entry name" value="FAS1 domain"/>
    <property type="match status" value="3"/>
</dbReference>
<evidence type="ECO:0000313" key="3">
    <source>
        <dbReference type="Proteomes" id="UP000321291"/>
    </source>
</evidence>
<reference evidence="2 3" key="1">
    <citation type="journal article" date="2017" name="Int. J. Syst. Evol. Microbiol.">
        <title>Arachidicoccus ginsenosidivorans sp. nov., with ginsenoside-converting activity isolated from ginseng cultivating soil.</title>
        <authorList>
            <person name="Siddiqi M.Z."/>
            <person name="Aslam Z."/>
            <person name="Im W.T."/>
        </authorList>
    </citation>
    <scope>NUCLEOTIDE SEQUENCE [LARGE SCALE GENOMIC DNA]</scope>
    <source>
        <strain evidence="2 3">Gsoil 809</strain>
    </source>
</reference>
<dbReference type="InterPro" id="IPR050904">
    <property type="entry name" value="Adhesion/Biosynth-related"/>
</dbReference>
<dbReference type="KEGG" id="agi:FSB73_00060"/>
<dbReference type="Gene3D" id="2.30.180.10">
    <property type="entry name" value="FAS1 domain"/>
    <property type="match status" value="2"/>
</dbReference>
<feature type="domain" description="FAS1" evidence="1">
    <location>
        <begin position="50"/>
        <end position="256"/>
    </location>
</feature>
<dbReference type="AlphaFoldDB" id="A0A5B8VFG9"/>
<dbReference type="Pfam" id="PF02469">
    <property type="entry name" value="Fasciclin"/>
    <property type="match status" value="2"/>
</dbReference>
<feature type="domain" description="FAS1" evidence="1">
    <location>
        <begin position="593"/>
        <end position="756"/>
    </location>
</feature>
<sequence length="759" mass="85548">MNTLIFKNKLNHKCAMLKPNAFVVLLMMVLSFGCKKKEWDAFYGRPDDLAPPIYQVLEQRGNFTTLLQLIDKSGYKQTLNTGAGYWTFFAPNDAAFDAYFKSGKFSGVAAIDSSTARAMVQYMLIYNKFSSSRLDDYQASENNTGWTENEAFRRRTAYYTGFYHDESTQGPIVAIADNRNNISTSLTGNYVPSDYNNKYITYFKDNYFSNATLTAADYNYFYPKSNYTGFNVLGASVVTPDIDAENGMIHEIDQVIDPLPSIDEYLKTNPNYSSFWKILNRLNTNNTVQYIYNEEATQRYQILSKSSDKVYVKAYSALLSYSPNNENFLKEGDNDGQKDCWTMFAPTNSAVDNYVQHTLLRYYPSLDSVPLEIITDFLNAHMFPTVVWPSKFSMTVNSFSEPARFDPISDVVDRKVLSNGFFYGTNKVEQADIFSTVFSEAYLNPKYTFMTRLFESSGLSLLIGKSNIPVNILLIPDAVFAQAGFTYNASSEEFKYNGSTNGVPDRLERIIRTCVFFGNYKNEMDDLSGSGIVKSGDADNEGEYIKFNNNEIWTSGLEDAGIAAHVDSSKTATNGKVYYVDQVLSYSDNGVGYQLSNLAPDESSSFYYFWQLLKNASSVFNVSTNSIIGNTGFSTLFVPTNEAIRSAVMDGYLPGDKLTGEPKFNSTNVNDMELVRKFLQYHILASHTAVVDGNTDPAKYDTDLKDDLGTTYQIKVQNDKDAMTLTDDYNRTAHVIVAQSNHLASRCVIHLIDNYLKYN</sequence>
<dbReference type="Proteomes" id="UP000321291">
    <property type="component" value="Chromosome"/>
</dbReference>
<dbReference type="PANTHER" id="PTHR10900">
    <property type="entry name" value="PERIOSTIN-RELATED"/>
    <property type="match status" value="1"/>
</dbReference>
<keyword evidence="3" id="KW-1185">Reference proteome</keyword>
<dbReference type="EMBL" id="CP042434">
    <property type="protein sequence ID" value="QEC70347.1"/>
    <property type="molecule type" value="Genomic_DNA"/>
</dbReference>
<dbReference type="InterPro" id="IPR000782">
    <property type="entry name" value="FAS1_domain"/>
</dbReference>
<evidence type="ECO:0000313" key="2">
    <source>
        <dbReference type="EMBL" id="QEC70347.1"/>
    </source>
</evidence>
<organism evidence="2 3">
    <name type="scientific">Arachidicoccus ginsenosidivorans</name>
    <dbReference type="NCBI Taxonomy" id="496057"/>
    <lineage>
        <taxon>Bacteria</taxon>
        <taxon>Pseudomonadati</taxon>
        <taxon>Bacteroidota</taxon>
        <taxon>Chitinophagia</taxon>
        <taxon>Chitinophagales</taxon>
        <taxon>Chitinophagaceae</taxon>
        <taxon>Arachidicoccus</taxon>
    </lineage>
</organism>
<name>A0A5B8VFG9_9BACT</name>
<dbReference type="InterPro" id="IPR036378">
    <property type="entry name" value="FAS1_dom_sf"/>
</dbReference>
<evidence type="ECO:0000259" key="1">
    <source>
        <dbReference type="PROSITE" id="PS50213"/>
    </source>
</evidence>
<gene>
    <name evidence="2" type="ORF">FSB73_00060</name>
</gene>
<dbReference type="SMART" id="SM00554">
    <property type="entry name" value="FAS1"/>
    <property type="match status" value="2"/>
</dbReference>
<dbReference type="PROSITE" id="PS50213">
    <property type="entry name" value="FAS1"/>
    <property type="match status" value="2"/>
</dbReference>
<accession>A0A5B8VFG9</accession>
<dbReference type="PANTHER" id="PTHR10900:SF77">
    <property type="entry name" value="FI19380P1"/>
    <property type="match status" value="1"/>
</dbReference>
<proteinExistence type="predicted"/>